<feature type="transmembrane region" description="Helical" evidence="1">
    <location>
        <begin position="89"/>
        <end position="108"/>
    </location>
</feature>
<evidence type="ECO:0008006" key="4">
    <source>
        <dbReference type="Google" id="ProtNLM"/>
    </source>
</evidence>
<evidence type="ECO:0000256" key="1">
    <source>
        <dbReference type="SAM" id="Phobius"/>
    </source>
</evidence>
<accession>A0A1M7NGP9</accession>
<reference evidence="2 3" key="1">
    <citation type="submission" date="2016-11" db="EMBL/GenBank/DDBJ databases">
        <authorList>
            <person name="Jaros S."/>
            <person name="Januszkiewicz K."/>
            <person name="Wedrychowicz H."/>
        </authorList>
    </citation>
    <scope>NUCLEOTIDE SEQUENCE [LARGE SCALE GENOMIC DNA]</scope>
    <source>
        <strain evidence="2 3">DSM 15930</strain>
    </source>
</reference>
<evidence type="ECO:0000313" key="2">
    <source>
        <dbReference type="EMBL" id="SHN02404.1"/>
    </source>
</evidence>
<dbReference type="Proteomes" id="UP000184038">
    <property type="component" value="Unassembled WGS sequence"/>
</dbReference>
<feature type="transmembrane region" description="Helical" evidence="1">
    <location>
        <begin position="133"/>
        <end position="155"/>
    </location>
</feature>
<feature type="transmembrane region" description="Helical" evidence="1">
    <location>
        <begin position="167"/>
        <end position="185"/>
    </location>
</feature>
<dbReference type="AlphaFoldDB" id="A0A1M7NGP9"/>
<feature type="transmembrane region" description="Helical" evidence="1">
    <location>
        <begin position="222"/>
        <end position="240"/>
    </location>
</feature>
<keyword evidence="1" id="KW-0472">Membrane</keyword>
<name>A0A1M7NGP9_9FIRM</name>
<dbReference type="STRING" id="1120996.SAMN02746066_04440"/>
<evidence type="ECO:0000313" key="3">
    <source>
        <dbReference type="Proteomes" id="UP000184038"/>
    </source>
</evidence>
<feature type="transmembrane region" description="Helical" evidence="1">
    <location>
        <begin position="192"/>
        <end position="210"/>
    </location>
</feature>
<feature type="transmembrane region" description="Helical" evidence="1">
    <location>
        <begin position="64"/>
        <end position="83"/>
    </location>
</feature>
<keyword evidence="3" id="KW-1185">Reference proteome</keyword>
<keyword evidence="1" id="KW-0812">Transmembrane</keyword>
<gene>
    <name evidence="2" type="ORF">SAMN02746066_04440</name>
</gene>
<dbReference type="RefSeq" id="WP_073291547.1">
    <property type="nucleotide sequence ID" value="NZ_FRCP01000028.1"/>
</dbReference>
<proteinExistence type="predicted"/>
<keyword evidence="1" id="KW-1133">Transmembrane helix</keyword>
<sequence>MNGKKDLLNDATWEVEISEILTSYTAKAVDEEKIDKTVDVLREYMPRAKEKYKLLKLFKNEITYVNRMYWIISMLVIIFGFIITNQQNYSVYETLLCISPIPIILGIYEAERGKREKMWELEKSFKHSYSKIMVIKILIILSFSTILTMLISLLICSGQESGELIRIMTAWIAPISIIFLVNIVISSKVSSNYSMMITTALWIITLVLGGEKIINFIEGAKLLSLIITISISIGGFLLTISKFYNYAEKYEGELSWS</sequence>
<organism evidence="2 3">
    <name type="scientific">Anaerosporobacter mobilis DSM 15930</name>
    <dbReference type="NCBI Taxonomy" id="1120996"/>
    <lineage>
        <taxon>Bacteria</taxon>
        <taxon>Bacillati</taxon>
        <taxon>Bacillota</taxon>
        <taxon>Clostridia</taxon>
        <taxon>Lachnospirales</taxon>
        <taxon>Lachnospiraceae</taxon>
        <taxon>Anaerosporobacter</taxon>
    </lineage>
</organism>
<dbReference type="EMBL" id="FRCP01000028">
    <property type="protein sequence ID" value="SHN02404.1"/>
    <property type="molecule type" value="Genomic_DNA"/>
</dbReference>
<protein>
    <recommendedName>
        <fullName evidence="4">ABC-2 family transporter protein</fullName>
    </recommendedName>
</protein>
<dbReference type="OrthoDB" id="1921604at2"/>